<proteinExistence type="predicted"/>
<keyword evidence="1" id="KW-0472">Membrane</keyword>
<dbReference type="InterPro" id="IPR000073">
    <property type="entry name" value="AB_hydrolase_1"/>
</dbReference>
<feature type="domain" description="AB hydrolase-1" evidence="2">
    <location>
        <begin position="78"/>
        <end position="390"/>
    </location>
</feature>
<reference evidence="3" key="1">
    <citation type="submission" date="2021-01" db="EMBL/GenBank/DDBJ databases">
        <authorList>
            <person name="Corre E."/>
            <person name="Pelletier E."/>
            <person name="Niang G."/>
            <person name="Scheremetjew M."/>
            <person name="Finn R."/>
            <person name="Kale V."/>
            <person name="Holt S."/>
            <person name="Cochrane G."/>
            <person name="Meng A."/>
            <person name="Brown T."/>
            <person name="Cohen L."/>
        </authorList>
    </citation>
    <scope>NUCLEOTIDE SEQUENCE</scope>
    <source>
        <strain evidence="3">CCMP2084</strain>
    </source>
</reference>
<name>A0A7S2U735_9STRA</name>
<dbReference type="AlphaFoldDB" id="A0A7S2U735"/>
<evidence type="ECO:0000313" key="3">
    <source>
        <dbReference type="EMBL" id="CAD9810497.1"/>
    </source>
</evidence>
<protein>
    <recommendedName>
        <fullName evidence="2">AB hydrolase-1 domain-containing protein</fullName>
    </recommendedName>
</protein>
<dbReference type="SUPFAM" id="SSF53474">
    <property type="entry name" value="alpha/beta-Hydrolases"/>
    <property type="match status" value="1"/>
</dbReference>
<dbReference type="Gene3D" id="3.40.50.1820">
    <property type="entry name" value="alpha/beta hydrolase"/>
    <property type="match status" value="1"/>
</dbReference>
<dbReference type="Pfam" id="PF12697">
    <property type="entry name" value="Abhydrolase_6"/>
    <property type="match status" value="1"/>
</dbReference>
<keyword evidence="1" id="KW-0812">Transmembrane</keyword>
<dbReference type="PANTHER" id="PTHR46438:SF12">
    <property type="entry name" value="ALPHA_BETA-HYDROLASES SUPERFAMILY PROTEIN"/>
    <property type="match status" value="1"/>
</dbReference>
<evidence type="ECO:0000256" key="1">
    <source>
        <dbReference type="SAM" id="Phobius"/>
    </source>
</evidence>
<organism evidence="3">
    <name type="scientific">Attheya septentrionalis</name>
    <dbReference type="NCBI Taxonomy" id="420275"/>
    <lineage>
        <taxon>Eukaryota</taxon>
        <taxon>Sar</taxon>
        <taxon>Stramenopiles</taxon>
        <taxon>Ochrophyta</taxon>
        <taxon>Bacillariophyta</taxon>
        <taxon>Coscinodiscophyceae</taxon>
        <taxon>Chaetocerotophycidae</taxon>
        <taxon>Chaetocerotales</taxon>
        <taxon>Attheyaceae</taxon>
        <taxon>Attheya</taxon>
    </lineage>
</organism>
<dbReference type="PANTHER" id="PTHR46438">
    <property type="entry name" value="ALPHA/BETA-HYDROLASES SUPERFAMILY PROTEIN"/>
    <property type="match status" value="1"/>
</dbReference>
<accession>A0A7S2U735</accession>
<dbReference type="EMBL" id="HBHQ01003515">
    <property type="protein sequence ID" value="CAD9810497.1"/>
    <property type="molecule type" value="Transcribed_RNA"/>
</dbReference>
<sequence length="423" mass="47628">MPTKSSTLSSSYYYCFLSLICISLCQYLRVTTAFSETIPLLRPPKISPATGLTNRWYTWKEGQIIRYQVAGPVEGKAVVLLHGLFCNSDHWRKTLVELPKSGFRVYALDFWGCGWSSKPPPHSDLAQKCNGETHRFDHIPSILHNVALKSSDGKRTRIVDMELRHPFGSPYNFYTWSDLLTDFCKHVVLTDNTTTHTCTRSREVSLVCNSIGCSIGWQAVMDTPDIYSGVFAISPNFRELNPAEIPFPRWTMPMIRGIQQCLRQTFVGQALFDMLAKPDMVAWMLKGQPYAVKKAVDDTLVKVLLDPLLTQGTRQVIFDLLSYSAGPLPEQQLSSTLFPPDTPVWVCYGQSDPWTSGPRVEALKSLVPVEIVKGFSGVGHCPHDEAPELVHPLLLEFLNRVQPRMISQTNDDEDVTLPVKIIH</sequence>
<keyword evidence="1" id="KW-1133">Transmembrane helix</keyword>
<dbReference type="InterPro" id="IPR029058">
    <property type="entry name" value="AB_hydrolase_fold"/>
</dbReference>
<feature type="transmembrane region" description="Helical" evidence="1">
    <location>
        <begin position="12"/>
        <end position="30"/>
    </location>
</feature>
<evidence type="ECO:0000259" key="2">
    <source>
        <dbReference type="Pfam" id="PF12697"/>
    </source>
</evidence>
<gene>
    <name evidence="3" type="ORF">ASEP1449_LOCUS2320</name>
</gene>